<dbReference type="EMBL" id="AL161540">
    <property type="protein sequence ID" value="CAB78556.1"/>
    <property type="molecule type" value="Genomic_DNA"/>
</dbReference>
<dbReference type="PANTHER" id="PTHR34287:SF4">
    <property type="entry name" value="OS04G0504200 PROTEIN"/>
    <property type="match status" value="1"/>
</dbReference>
<reference key="3">
    <citation type="journal article" date="1999" name="Nature">
        <title>Sequence and analysis of chromosome 4 of the plant Arabidopsis thaliana.</title>
        <authorList>
            <consortium name="EU"/>
            <consortium name="CSHL and WU Arabidopsis Sequencing Project"/>
            <person name="Mayer K."/>
            <person name="Schuller C."/>
            <person name="Wambutt R."/>
            <person name="Murphy G."/>
            <person name="Volckaert G."/>
            <person name="Pohl T."/>
            <person name="Dusterhoft A."/>
            <person name="Stiekema W."/>
            <person name="Entian K.D."/>
            <person name="Terryn N."/>
            <person name="Harris B."/>
            <person name="Ansorge W."/>
            <person name="Brandt P."/>
            <person name="Grivell L."/>
            <person name="Rieger M."/>
            <person name="Weichselgartner M."/>
            <person name="de Simone V."/>
            <person name="Obermaier B."/>
            <person name="Mache R."/>
            <person name="Muller M."/>
            <person name="Kreis M."/>
            <person name="Delseny M."/>
            <person name="Puigdomenech P."/>
            <person name="Watson M."/>
            <person name="Schmidtheini T."/>
            <person name="Reichert B."/>
            <person name="Portatelle D."/>
            <person name="Perez-Alonso M."/>
            <person name="Boutry M."/>
            <person name="Bancroft I."/>
            <person name="Vos P."/>
            <person name="Hoheisel J."/>
            <person name="Zimmermann W."/>
            <person name="Wedler H."/>
            <person name="Ridley P."/>
            <person name="Langham S.A."/>
            <person name="McCullagh B."/>
            <person name="Bilham L."/>
            <person name="Robben J."/>
            <person name="Van der Schueren J."/>
            <person name="Grymonprez B."/>
            <person name="Chuang Y.J."/>
            <person name="Vandenbussche F."/>
            <person name="Braeken M."/>
            <person name="Weltjens I."/>
            <person name="Voet M."/>
            <person name="Bastiaens I."/>
            <person name="Aert R."/>
            <person name="Defoor E."/>
            <person name="Weitzenegger T."/>
            <person name="Bothe G."/>
            <person name="Ramsperger U."/>
            <person name="Hilbert H."/>
            <person name="Braun M."/>
            <person name="Holzer E."/>
            <person name="Brandt A."/>
            <person name="Peters S."/>
            <person name="van Staveren M."/>
            <person name="Dirske W."/>
            <person name="Mooijman P."/>
            <person name="Klein Lankhorst R."/>
            <person name="Rose M."/>
            <person name="Hauf J."/>
            <person name="Kotter P."/>
            <person name="Berneiser S."/>
            <person name="Hempel S."/>
            <person name="Feldpausch M."/>
            <person name="Lamberth S."/>
            <person name="Van den Daele H."/>
            <person name="De Keyser A."/>
            <person name="Buysshaert C."/>
            <person name="Gielen J."/>
            <person name="Villarroel R."/>
            <person name="De Clercq R."/>
            <person name="Van Montagu M."/>
            <person name="Rogers J."/>
            <person name="Cronin A."/>
            <person name="Quail M."/>
            <person name="Bray-Allen S."/>
            <person name="Clark L."/>
            <person name="Doggett J."/>
            <person name="Hall S."/>
            <person name="Kay M."/>
            <person name="Lennard N."/>
            <person name="McLay K."/>
            <person name="Mayes R."/>
            <person name="Pettett A."/>
            <person name="Rajandream M.A."/>
            <person name="Lyne M."/>
            <person name="Benes V."/>
            <person name="Rechmann S."/>
            <person name="Borkova D."/>
            <person name="Blocker H."/>
            <person name="Scharfe M."/>
            <person name="Grimm M."/>
            <person name="Lohnert T.H."/>
            <person name="Dose S."/>
            <person name="de Haan M."/>
            <person name="Maarse A."/>
            <person name="Schafer M."/>
            <person name="Muller-Auer S."/>
            <person name="Gabel C."/>
            <person name="Fuchs M."/>
            <person name="Fartmann B."/>
            <person name="Granderath K."/>
            <person name="Dauner D."/>
            <person name="Herzl A."/>
            <person name="Neumann S."/>
            <person name="Argiriou A."/>
            <person name="Vitale D."/>
            <person name="Liguori R."/>
            <person name="Piravandi E."/>
            <person name="Massenet O."/>
            <person name="Quigley F."/>
            <person name="Clabauld G."/>
            <person name="Mundlein A."/>
            <person name="Felber R."/>
            <person name="Schnabl S."/>
            <person name="Hiller R."/>
            <person name="Schmidt W."/>
            <person name="Lecharny A."/>
            <person name="Aubourg S."/>
            <person name="Chefdor F."/>
            <person name="Cooke R."/>
            <person name="Berger C."/>
            <person name="Montfort A."/>
            <person name="Casacuberta E."/>
            <person name="Gibbons T."/>
            <person name="Weber N."/>
            <person name="Vandenbol M."/>
            <person name="Bargues M."/>
            <person name="Terol J."/>
            <person name="Torres A."/>
            <person name="Perez-Perez A."/>
            <person name="Purnelle B."/>
            <person name="Bent E."/>
            <person name="Johnson S."/>
            <person name="Tacon D."/>
            <person name="Jesse T."/>
            <person name="Heijnen L."/>
            <person name="Schwarz S."/>
            <person name="Scholler P."/>
            <person name="Heber S."/>
            <person name="Francs P."/>
            <person name="Bielke C."/>
            <person name="Frishman D."/>
            <person name="Haase D."/>
            <person name="Lemcke K."/>
            <person name="Mewes H.W."/>
            <person name="Stocker S."/>
            <person name="Zaccaria P."/>
            <person name="Bevan M."/>
            <person name="Wilson R.K."/>
            <person name="de la Bastide M."/>
            <person name="Habermann K."/>
            <person name="Parnell L."/>
            <person name="Dedhia N."/>
            <person name="Gnoj L."/>
            <person name="Schutz K."/>
            <person name="Huang E."/>
            <person name="Spiegel L."/>
            <person name="Sehkon M."/>
            <person name="Murray J."/>
            <person name="Sheet P."/>
            <person name="Cordes M."/>
            <person name="Abu-Threideh J."/>
            <person name="Stoneking T."/>
            <person name="Kalicki J."/>
            <person name="Graves T."/>
            <person name="Harmon G."/>
            <person name="Edwards J."/>
            <person name="Latreille P."/>
            <person name="Courtney L."/>
            <person name="Cloud J."/>
            <person name="Abbott A."/>
            <person name="Scott K."/>
            <person name="Johnson D."/>
            <person name="Minx P."/>
            <person name="Bentley D."/>
            <person name="Fulton B."/>
            <person name="Miller N."/>
            <person name="Greco T."/>
            <person name="Kemp K."/>
            <person name="Kramer J."/>
            <person name="Fulton L."/>
            <person name="Mardis E."/>
            <person name="Dante M."/>
            <person name="Pepin K."/>
            <person name="Hillier L."/>
            <person name="Nelson J."/>
            <person name="Spieth J."/>
            <person name="Ryan E."/>
            <person name="Andrews S."/>
            <person name="Geisel C."/>
            <person name="Layman D."/>
            <person name="Du H."/>
            <person name="Ali J."/>
            <person name="Berghoff A."/>
            <person name="Jones K."/>
            <person name="Drone K."/>
            <person name="Cotton M."/>
            <person name="Joshu C."/>
            <person name="Antonoiu B."/>
            <person name="Zidanic M."/>
            <person name="Strong C."/>
            <person name="Sun H."/>
            <person name="Lamar B."/>
            <person name="Yordan C."/>
            <person name="Ma P."/>
            <person name="Zhong J."/>
            <person name="Preston R."/>
            <person name="Vil D."/>
            <person name="Shekher M."/>
            <person name="Matero A."/>
            <person name="Shah R."/>
            <person name="Swaby I.K."/>
            <person name="O'Shaughnessy A."/>
            <person name="Rodriguez M."/>
            <person name="Hoffmann J."/>
            <person name="Till S."/>
            <person name="Granat S."/>
            <person name="Shohdy N."/>
            <person name="Hasegawa A."/>
            <person name="Hameed A."/>
            <person name="Lodhi M."/>
            <person name="Johnson A."/>
            <person name="Chen E."/>
            <person name="Marra M."/>
            <person name="Martienssen R."/>
            <person name="McCombie W.R."/>
        </authorList>
    </citation>
    <scope>NUCLEOTIDE SEQUENCE [LARGE SCALE GENOMIC DNA]</scope>
    <source>
        <strain>cv. Columbia</strain>
    </source>
</reference>
<sequence length="175" mass="20371">MVNQRKLQEEEEEKENYPLITTKVVEYLQPVMCRELLCKFPDNSAFGFDYSQSSLWSPLLPRNYASPSDLDSDSCVCRNLKLREFQVGKKKKMKMMSMKKNKKKSKLLKLDIPSMKNDDSSPKIGCFPSPYPRYVISYNIDNGWNGVLKAASKHFKKSKKKRDSFADAKLLDFKY</sequence>
<dbReference type="PANTHER" id="PTHR34287">
    <property type="entry name" value="OS06G0551500 PROTEIN-RELATED"/>
    <property type="match status" value="1"/>
</dbReference>
<reference key="2">
    <citation type="journal article" date="1998" name="Nature">
        <title>Analysis of 1.9 Mb of contiguous sequence from chromosome 4 of Arabidopsis thaliana.</title>
        <authorList>
            <person name="Bevan M."/>
            <person name="Bancroft I."/>
            <person name="Bent E."/>
            <person name="Love K."/>
            <person name="Goodman H.M."/>
            <person name="Dean C."/>
            <person name="Bergkamp R."/>
            <person name="Dirkse W."/>
            <person name="van Staveren M."/>
            <person name="Stiekema W."/>
            <person name="Drost L."/>
            <person name="Ridley P."/>
            <person name="Hudson S.-A."/>
            <person name="Patel K."/>
            <person name="Murphy G."/>
            <person name="Piffanelli P."/>
            <person name="Wedler H."/>
            <person name="Wedler E."/>
            <person name="Wambutt R."/>
            <person name="Weitzenegger T."/>
            <person name="Pohl T."/>
            <person name="Terryn N."/>
            <person name="Gielen J."/>
            <person name="Villarroel R."/>
            <person name="De Clercq R."/>
            <person name="van Montagu M."/>
            <person name="Lecharny A."/>
            <person name="Aubourg S."/>
            <person name="Gy I."/>
            <person name="Kreis M."/>
            <person name="Lao N."/>
            <person name="Kavanagh T."/>
            <person name="Hempel S."/>
            <person name="Kotter P."/>
            <person name="Entian K.-D."/>
            <person name="Rieger M."/>
            <person name="Schaefer M."/>
            <person name="Funk B."/>
            <person name="Mueller-Auer S."/>
            <person name="Silvey M."/>
            <person name="James R."/>
            <person name="Monfort A."/>
            <person name="Pons A."/>
            <person name="Puigdomenech P."/>
            <person name="Douka A."/>
            <person name="Voukelatou E."/>
            <person name="Milioni D."/>
            <person name="Hatzopoulos P."/>
            <person name="Piravandi E."/>
            <person name="Obermaier B."/>
            <person name="Hilbert H."/>
            <person name="Duesterhoeft A."/>
            <person name="Moores T."/>
            <person name="Jones J.D.G."/>
            <person name="Eneva T."/>
            <person name="Palme K."/>
            <person name="Benes V."/>
            <person name="Rechmann S."/>
            <person name="Ansorge W."/>
            <person name="Cooke R."/>
            <person name="Berger C."/>
            <person name="Delseny M."/>
            <person name="Voet M."/>
            <person name="Volckaert G."/>
            <person name="Mewes H.-W."/>
            <person name="Klosterman S."/>
            <person name="Schueller C."/>
            <person name="Chalwatzis N."/>
        </authorList>
    </citation>
    <scope>NUCLEOTIDE SEQUENCE [LARGE SCALE GENOMIC DNA]</scope>
    <source>
        <strain>cv. Columbia</strain>
    </source>
</reference>
<reference evidence="1" key="4">
    <citation type="submission" date="1999-06" db="EMBL/GenBank/DDBJ databases">
        <authorList>
            <person name="EU Arabidopsis sequencing project"/>
        </authorList>
    </citation>
    <scope>NUCLEOTIDE SEQUENCE</scope>
</reference>
<name>O23368_ARATH</name>
<evidence type="ECO:0000313" key="2">
    <source>
        <dbReference type="EMBL" id="CAB78556.1"/>
    </source>
</evidence>
<dbReference type="PIR" id="C71415">
    <property type="entry name" value="C71415"/>
</dbReference>
<evidence type="ECO:0000313" key="1">
    <source>
        <dbReference type="EMBL" id="CAB10293.1"/>
    </source>
</evidence>
<dbReference type="ExpressionAtlas" id="O23368">
    <property type="expression patterns" value="baseline and differential"/>
</dbReference>
<proteinExistence type="predicted"/>
<dbReference type="EMBL" id="Z97338">
    <property type="protein sequence ID" value="CAB10293.1"/>
    <property type="molecule type" value="Genomic_DNA"/>
</dbReference>
<dbReference type="AlphaFoldDB" id="O23368"/>
<protein>
    <submittedName>
        <fullName evidence="2">Uncharacterized protein AT4g15140</fullName>
    </submittedName>
    <submittedName>
        <fullName evidence="1">Uncharacterized protein dl3615c</fullName>
    </submittedName>
</protein>
<reference evidence="1" key="1">
    <citation type="submission" date="1997-07" db="EMBL/GenBank/DDBJ databases">
        <authorList>
            <person name="Bevan M."/>
            <person name="Stiekema W."/>
            <person name="Murphy G."/>
            <person name="Wambutt R."/>
            <person name="Pohl T."/>
            <person name="Terryn N."/>
            <person name="Kreis M."/>
            <person name="Kavanagh T."/>
            <person name="Entian K.D."/>
            <person name="Rieger M."/>
            <person name="James R."/>
            <person name="Puigdomenech P."/>
            <person name="Hatzopoulos P."/>
            <person name="Obermaier B."/>
            <person name="Duesterhoft A."/>
            <person name="Jones J."/>
            <person name="Palme K."/>
            <person name="Ansorge W."/>
            <person name="Delseny M."/>
            <person name="Bancroft I."/>
            <person name="Mewes H.W."/>
            <person name="Schueller C."/>
            <person name="Chalwatzis N."/>
        </authorList>
    </citation>
    <scope>NUCLEOTIDE SEQUENCE</scope>
</reference>
<accession>O23368</accession>
<organism evidence="1">
    <name type="scientific">Arabidopsis thaliana</name>
    <name type="common">Mouse-ear cress</name>
    <dbReference type="NCBI Taxonomy" id="3702"/>
    <lineage>
        <taxon>Eukaryota</taxon>
        <taxon>Viridiplantae</taxon>
        <taxon>Streptophyta</taxon>
        <taxon>Embryophyta</taxon>
        <taxon>Tracheophyta</taxon>
        <taxon>Spermatophyta</taxon>
        <taxon>Magnoliopsida</taxon>
        <taxon>eudicotyledons</taxon>
        <taxon>Gunneridae</taxon>
        <taxon>Pentapetalae</taxon>
        <taxon>rosids</taxon>
        <taxon>malvids</taxon>
        <taxon>Brassicales</taxon>
        <taxon>Brassicaceae</taxon>
        <taxon>Camelineae</taxon>
        <taxon>Arabidopsis</taxon>
    </lineage>
</organism>
<gene>
    <name evidence="1" type="primary">dl3615c</name>
    <name evidence="2" type="ordered locus">At4g15140</name>
</gene>